<dbReference type="Gene3D" id="3.90.1150.10">
    <property type="entry name" value="Aspartate Aminotransferase, domain 1"/>
    <property type="match status" value="1"/>
</dbReference>
<dbReference type="Proteomes" id="UP000095751">
    <property type="component" value="Unassembled WGS sequence"/>
</dbReference>
<comment type="cofactor">
    <cofactor evidence="1">
        <name>pyridoxal 5'-phosphate</name>
        <dbReference type="ChEBI" id="CHEBI:597326"/>
    </cofactor>
</comment>
<dbReference type="InterPro" id="IPR015424">
    <property type="entry name" value="PyrdxlP-dep_Trfase"/>
</dbReference>
<evidence type="ECO:0000256" key="1">
    <source>
        <dbReference type="ARBA" id="ARBA00001933"/>
    </source>
</evidence>
<dbReference type="FunFam" id="3.90.1150.10:FF:000151">
    <property type="entry name" value="Alanine aminotransferase 2"/>
    <property type="match status" value="1"/>
</dbReference>
<dbReference type="GO" id="GO:0004021">
    <property type="term" value="F:L-alanine:2-oxoglutarate aminotransferase activity"/>
    <property type="evidence" value="ECO:0007669"/>
    <property type="project" value="TreeGrafter"/>
</dbReference>
<dbReference type="GO" id="GO:0030170">
    <property type="term" value="F:pyridoxal phosphate binding"/>
    <property type="evidence" value="ECO:0007669"/>
    <property type="project" value="InterPro"/>
</dbReference>
<dbReference type="FunFam" id="1.10.287.1970:FF:000001">
    <property type="entry name" value="Alanine aminotransferase 2"/>
    <property type="match status" value="1"/>
</dbReference>
<dbReference type="OrthoDB" id="1732682at2759"/>
<keyword evidence="4 8" id="KW-0808">Transferase</keyword>
<dbReference type="FunFam" id="3.40.640.10:FF:000104">
    <property type="entry name" value="Alanine aminotransferase, putative"/>
    <property type="match status" value="1"/>
</dbReference>
<dbReference type="InterPro" id="IPR045088">
    <property type="entry name" value="ALAT1/2-like"/>
</dbReference>
<keyword evidence="9" id="KW-1185">Reference proteome</keyword>
<dbReference type="UniPathway" id="UPA00528">
    <property type="reaction ID" value="UER00586"/>
</dbReference>
<dbReference type="Gene3D" id="3.40.640.10">
    <property type="entry name" value="Type I PLP-dependent aspartate aminotransferase-like (Major domain)"/>
    <property type="match status" value="1"/>
</dbReference>
<dbReference type="AlphaFoldDB" id="A0A1E7FZ31"/>
<dbReference type="InterPro" id="IPR015422">
    <property type="entry name" value="PyrdxlP-dep_Trfase_small"/>
</dbReference>
<protein>
    <submittedName>
        <fullName evidence="8">Alanine aminotransferase</fullName>
    </submittedName>
</protein>
<dbReference type="GO" id="GO:0042853">
    <property type="term" value="P:L-alanine catabolic process"/>
    <property type="evidence" value="ECO:0007669"/>
    <property type="project" value="UniProtKB-UniPathway"/>
</dbReference>
<evidence type="ECO:0000256" key="4">
    <source>
        <dbReference type="ARBA" id="ARBA00022679"/>
    </source>
</evidence>
<dbReference type="KEGG" id="fcy:FRACYDRAFT_223701"/>
<dbReference type="InterPro" id="IPR015421">
    <property type="entry name" value="PyrdxlP-dep_Trfase_major"/>
</dbReference>
<name>A0A1E7FZ31_9STRA</name>
<dbReference type="CDD" id="cd00609">
    <property type="entry name" value="AAT_like"/>
    <property type="match status" value="1"/>
</dbReference>
<reference evidence="8 9" key="1">
    <citation type="submission" date="2016-09" db="EMBL/GenBank/DDBJ databases">
        <title>Extensive genetic diversity and differential bi-allelic expression allows diatom success in the polar Southern Ocean.</title>
        <authorList>
            <consortium name="DOE Joint Genome Institute"/>
            <person name="Mock T."/>
            <person name="Otillar R.P."/>
            <person name="Strauss J."/>
            <person name="Dupont C."/>
            <person name="Frickenhaus S."/>
            <person name="Maumus F."/>
            <person name="Mcmullan M."/>
            <person name="Sanges R."/>
            <person name="Schmutz J."/>
            <person name="Toseland A."/>
            <person name="Valas R."/>
            <person name="Veluchamy A."/>
            <person name="Ward B.J."/>
            <person name="Allen A."/>
            <person name="Barry K."/>
            <person name="Falciatore A."/>
            <person name="Ferrante M."/>
            <person name="Fortunato A.E."/>
            <person name="Gloeckner G."/>
            <person name="Gruber A."/>
            <person name="Hipkin R."/>
            <person name="Janech M."/>
            <person name="Kroth P."/>
            <person name="Leese F."/>
            <person name="Lindquist E."/>
            <person name="Lyon B.R."/>
            <person name="Martin J."/>
            <person name="Mayer C."/>
            <person name="Parker M."/>
            <person name="Quesneville H."/>
            <person name="Raymond J."/>
            <person name="Uhlig C."/>
            <person name="Valentin K.U."/>
            <person name="Worden A.Z."/>
            <person name="Armbrust E.V."/>
            <person name="Bowler C."/>
            <person name="Green B."/>
            <person name="Moulton V."/>
            <person name="Van Oosterhout C."/>
            <person name="Grigoriev I."/>
        </authorList>
    </citation>
    <scope>NUCLEOTIDE SEQUENCE [LARGE SCALE GENOMIC DNA]</scope>
    <source>
        <strain evidence="8 9">CCMP1102</strain>
    </source>
</reference>
<evidence type="ECO:0000259" key="7">
    <source>
        <dbReference type="Pfam" id="PF00155"/>
    </source>
</evidence>
<proteinExistence type="inferred from homology"/>
<evidence type="ECO:0000256" key="6">
    <source>
        <dbReference type="ARBA" id="ARBA00025785"/>
    </source>
</evidence>
<dbReference type="PANTHER" id="PTHR11751:SF29">
    <property type="entry name" value="ALANINE TRANSAMINASE"/>
    <property type="match status" value="1"/>
</dbReference>
<accession>A0A1E7FZ31</accession>
<feature type="domain" description="Aminotransferase class I/classII large" evidence="7">
    <location>
        <begin position="80"/>
        <end position="437"/>
    </location>
</feature>
<keyword evidence="5" id="KW-0663">Pyridoxal phosphate</keyword>
<sequence>MSQSLRRMQYAVRGEVVMKADQLAAQGKEILYTNIGNPHQVGQSPITYYRQVLALCDLPAECGVDHPNVYDMFPKDVVARAREYRKDIGPSGTGAYTHSQGILAFRQHIAEYIQNRDGYKSYPGNIFLTNGASTAINMVLQGLLASNNDAVMIPIPQYPIYSALISKLGGRQVGYELDEDLNWAVSREELESKLETAKSNGLDVRALAMINPGNPSGNVMTHCDIQTLTEFCDTHGIVLLADEVYQTNVYAENSEFVSAKKVALDCNLKNLQLVSFHSTSKGLIGECGRRGGYMELHHIDPYVQSQLYKLASAELCSGVVGQLMTSLMVKPPKKEDASYKLFKQENDNIYNGLKERAEKLVHGLNQIPGITCVPAEGAMYAFPTVQVTPKAIEAAKEQGTTPDNLYALSLLEMTGICVVPASGFGQKKGRVGFRTTFLHPETLKAIDLFAKHHEQFTKDYS</sequence>
<evidence type="ECO:0000313" key="9">
    <source>
        <dbReference type="Proteomes" id="UP000095751"/>
    </source>
</evidence>
<organism evidence="8 9">
    <name type="scientific">Fragilariopsis cylindrus CCMP1102</name>
    <dbReference type="NCBI Taxonomy" id="635003"/>
    <lineage>
        <taxon>Eukaryota</taxon>
        <taxon>Sar</taxon>
        <taxon>Stramenopiles</taxon>
        <taxon>Ochrophyta</taxon>
        <taxon>Bacillariophyta</taxon>
        <taxon>Bacillariophyceae</taxon>
        <taxon>Bacillariophycidae</taxon>
        <taxon>Bacillariales</taxon>
        <taxon>Bacillariaceae</taxon>
        <taxon>Fragilariopsis</taxon>
    </lineage>
</organism>
<comment type="subunit">
    <text evidence="2">Homodimer.</text>
</comment>
<evidence type="ECO:0000256" key="2">
    <source>
        <dbReference type="ARBA" id="ARBA00011738"/>
    </source>
</evidence>
<dbReference type="Gene3D" id="1.10.287.1970">
    <property type="match status" value="1"/>
</dbReference>
<keyword evidence="3 8" id="KW-0032">Aminotransferase</keyword>
<gene>
    <name evidence="8" type="ORF">FRACYDRAFT_223701</name>
</gene>
<dbReference type="Pfam" id="PF00155">
    <property type="entry name" value="Aminotran_1_2"/>
    <property type="match status" value="1"/>
</dbReference>
<dbReference type="SUPFAM" id="SSF53383">
    <property type="entry name" value="PLP-dependent transferases"/>
    <property type="match status" value="1"/>
</dbReference>
<dbReference type="InterPro" id="IPR004839">
    <property type="entry name" value="Aminotransferase_I/II_large"/>
</dbReference>
<evidence type="ECO:0000313" key="8">
    <source>
        <dbReference type="EMBL" id="OEU23063.1"/>
    </source>
</evidence>
<comment type="similarity">
    <text evidence="6">Belongs to the class-I pyridoxal-phosphate-dependent aminotransferase family. Alanine aminotransferase subfamily.</text>
</comment>
<dbReference type="PANTHER" id="PTHR11751">
    <property type="entry name" value="ALANINE AMINOTRANSFERASE"/>
    <property type="match status" value="1"/>
</dbReference>
<evidence type="ECO:0000256" key="5">
    <source>
        <dbReference type="ARBA" id="ARBA00022898"/>
    </source>
</evidence>
<dbReference type="EMBL" id="KV784353">
    <property type="protein sequence ID" value="OEU23063.1"/>
    <property type="molecule type" value="Genomic_DNA"/>
</dbReference>
<dbReference type="InParanoid" id="A0A1E7FZ31"/>
<evidence type="ECO:0000256" key="3">
    <source>
        <dbReference type="ARBA" id="ARBA00022576"/>
    </source>
</evidence>